<proteinExistence type="predicted"/>
<comment type="caution">
    <text evidence="1">The sequence shown here is derived from an EMBL/GenBank/DDBJ whole genome shotgun (WGS) entry which is preliminary data.</text>
</comment>
<organism evidence="1 2">
    <name type="scientific">Bacteroides fragilis str. 3976T8</name>
    <dbReference type="NCBI Taxonomy" id="1339314"/>
    <lineage>
        <taxon>Bacteria</taxon>
        <taxon>Pseudomonadati</taxon>
        <taxon>Bacteroidota</taxon>
        <taxon>Bacteroidia</taxon>
        <taxon>Bacteroidales</taxon>
        <taxon>Bacteroidaceae</taxon>
        <taxon>Bacteroides</taxon>
    </lineage>
</organism>
<dbReference type="EMBL" id="JGDS01000053">
    <property type="protein sequence ID" value="EXZ72965.1"/>
    <property type="molecule type" value="Genomic_DNA"/>
</dbReference>
<name>A0A016ANJ2_BACFG</name>
<dbReference type="Proteomes" id="UP000020938">
    <property type="component" value="Unassembled WGS sequence"/>
</dbReference>
<reference evidence="1 2" key="1">
    <citation type="submission" date="2014-02" db="EMBL/GenBank/DDBJ databases">
        <authorList>
            <person name="Sears C."/>
            <person name="Carroll K."/>
            <person name="Sack B.R."/>
            <person name="Qadri F."/>
            <person name="Myers L.L."/>
            <person name="Chung G.-T."/>
            <person name="Escheverria P."/>
            <person name="Fraser C.M."/>
            <person name="Sadzewicz L."/>
            <person name="Shefchek K.A."/>
            <person name="Tallon L."/>
            <person name="Das S.P."/>
            <person name="Daugherty S."/>
            <person name="Mongodin E.F."/>
        </authorList>
    </citation>
    <scope>NUCLEOTIDE SEQUENCE [LARGE SCALE GENOMIC DNA]</scope>
    <source>
        <strain evidence="1 2">3976T8</strain>
    </source>
</reference>
<dbReference type="AlphaFoldDB" id="A0A016ANJ2"/>
<protein>
    <submittedName>
        <fullName evidence="1">Uncharacterized protein</fullName>
    </submittedName>
</protein>
<evidence type="ECO:0000313" key="2">
    <source>
        <dbReference type="Proteomes" id="UP000020938"/>
    </source>
</evidence>
<sequence length="82" mass="9765">MREKEKTEEIHNPFGSTNCIRFLGYNLSHRVAPLCLYGGKVSEKENKKKVNRGLFHRGVMRNLFSPFLKTHHKKHRVTQRRF</sequence>
<gene>
    <name evidence="1" type="ORF">M123_2617</name>
</gene>
<evidence type="ECO:0000313" key="1">
    <source>
        <dbReference type="EMBL" id="EXZ72965.1"/>
    </source>
</evidence>
<accession>A0A016ANJ2</accession>